<accession>A0A1G5D924</accession>
<dbReference type="EMBL" id="FMUN01000003">
    <property type="protein sequence ID" value="SCY11339.1"/>
    <property type="molecule type" value="Genomic_DNA"/>
</dbReference>
<feature type="region of interest" description="Disordered" evidence="1">
    <location>
        <begin position="74"/>
        <end position="93"/>
    </location>
</feature>
<proteinExistence type="predicted"/>
<sequence length="93" mass="9695">MDAGIWLAFKGGSKVGLTTMETRILQRLAEGWSVADIQESLADSGAKQEVADALAGLLEGKLLEPSGNGIQLSPLGEEALREHRGPTAGHTLG</sequence>
<gene>
    <name evidence="2" type="ORF">SAMN05661077_1239</name>
</gene>
<keyword evidence="3" id="KW-1185">Reference proteome</keyword>
<evidence type="ECO:0000256" key="1">
    <source>
        <dbReference type="SAM" id="MobiDB-lite"/>
    </source>
</evidence>
<reference evidence="3" key="1">
    <citation type="submission" date="2016-10" db="EMBL/GenBank/DDBJ databases">
        <authorList>
            <person name="Varghese N."/>
        </authorList>
    </citation>
    <scope>NUCLEOTIDE SEQUENCE [LARGE SCALE GENOMIC DNA]</scope>
    <source>
        <strain evidence="3">HL 19</strain>
    </source>
</reference>
<name>A0A1G5D924_9GAMM</name>
<dbReference type="AlphaFoldDB" id="A0A1G5D924"/>
<evidence type="ECO:0000313" key="2">
    <source>
        <dbReference type="EMBL" id="SCY11339.1"/>
    </source>
</evidence>
<dbReference type="Proteomes" id="UP000183104">
    <property type="component" value="Unassembled WGS sequence"/>
</dbReference>
<protein>
    <submittedName>
        <fullName evidence="2">Uncharacterized protein</fullName>
    </submittedName>
</protein>
<evidence type="ECO:0000313" key="3">
    <source>
        <dbReference type="Proteomes" id="UP000183104"/>
    </source>
</evidence>
<organism evidence="2 3">
    <name type="scientific">Thiohalorhabdus denitrificans</name>
    <dbReference type="NCBI Taxonomy" id="381306"/>
    <lineage>
        <taxon>Bacteria</taxon>
        <taxon>Pseudomonadati</taxon>
        <taxon>Pseudomonadota</taxon>
        <taxon>Gammaproteobacteria</taxon>
        <taxon>Thiohalorhabdales</taxon>
        <taxon>Thiohalorhabdaceae</taxon>
        <taxon>Thiohalorhabdus</taxon>
    </lineage>
</organism>